<keyword evidence="3" id="KW-1185">Reference proteome</keyword>
<feature type="chain" id="PRO_5040385741" evidence="1">
    <location>
        <begin position="30"/>
        <end position="174"/>
    </location>
</feature>
<proteinExistence type="predicted"/>
<accession>A0A9Q0RX07</accession>
<evidence type="ECO:0000313" key="2">
    <source>
        <dbReference type="EMBL" id="KAJ6635576.1"/>
    </source>
</evidence>
<organism evidence="2 3">
    <name type="scientific">Pseudolycoriella hygida</name>
    <dbReference type="NCBI Taxonomy" id="35572"/>
    <lineage>
        <taxon>Eukaryota</taxon>
        <taxon>Metazoa</taxon>
        <taxon>Ecdysozoa</taxon>
        <taxon>Arthropoda</taxon>
        <taxon>Hexapoda</taxon>
        <taxon>Insecta</taxon>
        <taxon>Pterygota</taxon>
        <taxon>Neoptera</taxon>
        <taxon>Endopterygota</taxon>
        <taxon>Diptera</taxon>
        <taxon>Nematocera</taxon>
        <taxon>Sciaroidea</taxon>
        <taxon>Sciaridae</taxon>
        <taxon>Pseudolycoriella</taxon>
    </lineage>
</organism>
<evidence type="ECO:0000313" key="3">
    <source>
        <dbReference type="Proteomes" id="UP001151699"/>
    </source>
</evidence>
<dbReference type="Proteomes" id="UP001151699">
    <property type="component" value="Chromosome C"/>
</dbReference>
<evidence type="ECO:0000256" key="1">
    <source>
        <dbReference type="SAM" id="SignalP"/>
    </source>
</evidence>
<keyword evidence="1" id="KW-0732">Signal</keyword>
<gene>
    <name evidence="2" type="ORF">Bhyg_14162</name>
</gene>
<sequence>MDDKKPARTLRSMIISVVCLHSFLCQSRSKTNHDGELWCISCEREGDLRTDLCTPSNNGKIQRNSSPLTSVTPILDASVANCHLGRKLKGLPIENNSNVSALGTIQRDKLNLLKITTYKVLIETPETYAKTARACEHNRCEKSPKVKNNYHVHLNFPRSIQRYSQRKEITEPIL</sequence>
<name>A0A9Q0RX07_9DIPT</name>
<dbReference type="AlphaFoldDB" id="A0A9Q0RX07"/>
<feature type="signal peptide" evidence="1">
    <location>
        <begin position="1"/>
        <end position="29"/>
    </location>
</feature>
<comment type="caution">
    <text evidence="2">The sequence shown here is derived from an EMBL/GenBank/DDBJ whole genome shotgun (WGS) entry which is preliminary data.</text>
</comment>
<protein>
    <submittedName>
        <fullName evidence="2">Uncharacterized protein</fullName>
    </submittedName>
</protein>
<dbReference type="EMBL" id="WJQU01000004">
    <property type="protein sequence ID" value="KAJ6635576.1"/>
    <property type="molecule type" value="Genomic_DNA"/>
</dbReference>
<reference evidence="2" key="1">
    <citation type="submission" date="2022-07" db="EMBL/GenBank/DDBJ databases">
        <authorList>
            <person name="Trinca V."/>
            <person name="Uliana J.V.C."/>
            <person name="Torres T.T."/>
            <person name="Ward R.J."/>
            <person name="Monesi N."/>
        </authorList>
    </citation>
    <scope>NUCLEOTIDE SEQUENCE</scope>
    <source>
        <strain evidence="2">HSMRA1968</strain>
        <tissue evidence="2">Whole embryos</tissue>
    </source>
</reference>